<dbReference type="PANTHER" id="PTHR43877">
    <property type="entry name" value="AMINOALKYLPHOSPHONATE N-ACETYLTRANSFERASE-RELATED-RELATED"/>
    <property type="match status" value="1"/>
</dbReference>
<evidence type="ECO:0000313" key="5">
    <source>
        <dbReference type="Proteomes" id="UP000182977"/>
    </source>
</evidence>
<name>A0A1H2L6N2_9ACTN</name>
<dbReference type="STRING" id="419479.SAMN04488563_5136"/>
<reference evidence="5" key="1">
    <citation type="submission" date="2016-10" db="EMBL/GenBank/DDBJ databases">
        <authorList>
            <person name="Varghese N."/>
            <person name="Submissions S."/>
        </authorList>
    </citation>
    <scope>NUCLEOTIDE SEQUENCE [LARGE SCALE GENOMIC DNA]</scope>
    <source>
        <strain evidence="5">DSM 45079</strain>
    </source>
</reference>
<organism evidence="4 5">
    <name type="scientific">Jiangella alkaliphila</name>
    <dbReference type="NCBI Taxonomy" id="419479"/>
    <lineage>
        <taxon>Bacteria</taxon>
        <taxon>Bacillati</taxon>
        <taxon>Actinomycetota</taxon>
        <taxon>Actinomycetes</taxon>
        <taxon>Jiangellales</taxon>
        <taxon>Jiangellaceae</taxon>
        <taxon>Jiangella</taxon>
    </lineage>
</organism>
<dbReference type="SUPFAM" id="SSF55729">
    <property type="entry name" value="Acyl-CoA N-acyltransferases (Nat)"/>
    <property type="match status" value="1"/>
</dbReference>
<keyword evidence="2" id="KW-0012">Acyltransferase</keyword>
<protein>
    <submittedName>
        <fullName evidence="4">Ribosomal protein S18 acetylase RimI</fullName>
    </submittedName>
</protein>
<keyword evidence="4" id="KW-0687">Ribonucleoprotein</keyword>
<accession>A0A1H2L6N2</accession>
<keyword evidence="1" id="KW-0808">Transferase</keyword>
<dbReference type="Proteomes" id="UP000182977">
    <property type="component" value="Chromosome I"/>
</dbReference>
<sequence length="194" mass="20258">MGRVSEPPAIVADRSVRLAWAADTDAIGAVQARAWTASYAPLLPAALLADVDAPTFAAAWLEAVTRPPSAQHRVLVALEAGRVVGFAATAPSEDPDAQPGDGEVVAFHVDPAALGEGHGSRLLAAVADTLRADGFTRARMWLVVGDDAMRGFLEPAGWAPDTAHRTLDLTGDGTATLRQVRLHTSLSPEPEVQS</sequence>
<dbReference type="GO" id="GO:0016747">
    <property type="term" value="F:acyltransferase activity, transferring groups other than amino-acyl groups"/>
    <property type="evidence" value="ECO:0007669"/>
    <property type="project" value="InterPro"/>
</dbReference>
<gene>
    <name evidence="4" type="ORF">SAMN04488563_5136</name>
</gene>
<dbReference type="GO" id="GO:0005840">
    <property type="term" value="C:ribosome"/>
    <property type="evidence" value="ECO:0007669"/>
    <property type="project" value="UniProtKB-KW"/>
</dbReference>
<keyword evidence="5" id="KW-1185">Reference proteome</keyword>
<evidence type="ECO:0000313" key="4">
    <source>
        <dbReference type="EMBL" id="SDU76228.1"/>
    </source>
</evidence>
<dbReference type="InterPro" id="IPR016181">
    <property type="entry name" value="Acyl_CoA_acyltransferase"/>
</dbReference>
<dbReference type="PROSITE" id="PS51186">
    <property type="entry name" value="GNAT"/>
    <property type="match status" value="1"/>
</dbReference>
<feature type="domain" description="N-acetyltransferase" evidence="3">
    <location>
        <begin position="14"/>
        <end position="183"/>
    </location>
</feature>
<dbReference type="AlphaFoldDB" id="A0A1H2L6N2"/>
<evidence type="ECO:0000256" key="2">
    <source>
        <dbReference type="ARBA" id="ARBA00023315"/>
    </source>
</evidence>
<dbReference type="InterPro" id="IPR000182">
    <property type="entry name" value="GNAT_dom"/>
</dbReference>
<dbReference type="CDD" id="cd04301">
    <property type="entry name" value="NAT_SF"/>
    <property type="match status" value="1"/>
</dbReference>
<dbReference type="Pfam" id="PF00583">
    <property type="entry name" value="Acetyltransf_1"/>
    <property type="match status" value="1"/>
</dbReference>
<evidence type="ECO:0000259" key="3">
    <source>
        <dbReference type="PROSITE" id="PS51186"/>
    </source>
</evidence>
<dbReference type="EMBL" id="LT629791">
    <property type="protein sequence ID" value="SDU76228.1"/>
    <property type="molecule type" value="Genomic_DNA"/>
</dbReference>
<evidence type="ECO:0000256" key="1">
    <source>
        <dbReference type="ARBA" id="ARBA00022679"/>
    </source>
</evidence>
<dbReference type="InterPro" id="IPR050832">
    <property type="entry name" value="Bact_Acetyltransf"/>
</dbReference>
<proteinExistence type="predicted"/>
<dbReference type="Gene3D" id="3.40.630.30">
    <property type="match status" value="1"/>
</dbReference>
<keyword evidence="4" id="KW-0689">Ribosomal protein</keyword>